<feature type="region of interest" description="Disordered" evidence="6">
    <location>
        <begin position="157"/>
        <end position="219"/>
    </location>
</feature>
<sequence length="442" mass="47458">MAGGGADDDDVVEVSCGGRGGADDDDVVEVSCGGRGGGDPGAYAAMLKRKLDLYCAAVAKSMVGLGTTMILTIASNGSTKLQAMYIFPYIMWVRMCSTSGFPELNSDRNLAYWLHPALCPFVAVMFILGLSTVKCEPFTRGDIDGAGLVTNSNVIEDDDFQGKPANSGISKELSDDDGDLEETTDPANANKMRRMLSNRESARRSRKRKQAHLNDLESQVSRLTSENASLLKRLADMTQKYKDASLDNKNLTVDIETMRRKVNIAEEAVRRLTGTTLMLSTAFDKPASSTPLSSCASDAASASVAIEDSMKHFLQAPLQSGQMKLDIPKAAIPLTSGVIGTKPASLQRVASLENLQKRIIGDSVHSETASTFSGPEALADSDLYTILKINNAVAKAVIFDSGLNRLVDIKHHECRMVKNAASVEIDMKLLLLSAHVFCAGSY</sequence>
<keyword evidence="7" id="KW-0472">Membrane</keyword>
<dbReference type="Proteomes" id="UP000604825">
    <property type="component" value="Unassembled WGS sequence"/>
</dbReference>
<protein>
    <recommendedName>
        <fullName evidence="8">BZIP domain-containing protein</fullName>
    </recommendedName>
</protein>
<accession>A0A811RAQ7</accession>
<dbReference type="InterPro" id="IPR046347">
    <property type="entry name" value="bZIP_sf"/>
</dbReference>
<keyword evidence="10" id="KW-1185">Reference proteome</keyword>
<dbReference type="GO" id="GO:0003677">
    <property type="term" value="F:DNA binding"/>
    <property type="evidence" value="ECO:0007669"/>
    <property type="project" value="UniProtKB-KW"/>
</dbReference>
<dbReference type="AlphaFoldDB" id="A0A811RAQ7"/>
<dbReference type="Pfam" id="PF00170">
    <property type="entry name" value="bZIP_1"/>
    <property type="match status" value="1"/>
</dbReference>
<feature type="domain" description="BZIP" evidence="8">
    <location>
        <begin position="188"/>
        <end position="240"/>
    </location>
</feature>
<evidence type="ECO:0000313" key="10">
    <source>
        <dbReference type="Proteomes" id="UP000604825"/>
    </source>
</evidence>
<dbReference type="SMART" id="SM00338">
    <property type="entry name" value="BRLZ"/>
    <property type="match status" value="1"/>
</dbReference>
<dbReference type="PROSITE" id="PS50217">
    <property type="entry name" value="BZIP"/>
    <property type="match status" value="1"/>
</dbReference>
<keyword evidence="4" id="KW-0804">Transcription</keyword>
<dbReference type="SUPFAM" id="SSF57959">
    <property type="entry name" value="Leucine zipper domain"/>
    <property type="match status" value="1"/>
</dbReference>
<dbReference type="EMBL" id="CAJGYO010000014">
    <property type="protein sequence ID" value="CAD6267111.1"/>
    <property type="molecule type" value="Genomic_DNA"/>
</dbReference>
<gene>
    <name evidence="9" type="ORF">NCGR_LOCUS50416</name>
</gene>
<evidence type="ECO:0000259" key="8">
    <source>
        <dbReference type="PROSITE" id="PS50217"/>
    </source>
</evidence>
<evidence type="ECO:0000256" key="6">
    <source>
        <dbReference type="SAM" id="MobiDB-lite"/>
    </source>
</evidence>
<name>A0A811RAQ7_9POAL</name>
<dbReference type="GO" id="GO:0003700">
    <property type="term" value="F:DNA-binding transcription factor activity"/>
    <property type="evidence" value="ECO:0007669"/>
    <property type="project" value="InterPro"/>
</dbReference>
<keyword evidence="7" id="KW-0812">Transmembrane</keyword>
<dbReference type="InterPro" id="IPR004827">
    <property type="entry name" value="bZIP"/>
</dbReference>
<keyword evidence="2" id="KW-0805">Transcription regulation</keyword>
<dbReference type="InterPro" id="IPR045314">
    <property type="entry name" value="bZIP_plant_GBF1"/>
</dbReference>
<evidence type="ECO:0000256" key="3">
    <source>
        <dbReference type="ARBA" id="ARBA00023125"/>
    </source>
</evidence>
<keyword evidence="3" id="KW-0238">DNA-binding</keyword>
<proteinExistence type="predicted"/>
<feature type="transmembrane region" description="Helical" evidence="7">
    <location>
        <begin position="53"/>
        <end position="74"/>
    </location>
</feature>
<comment type="subcellular location">
    <subcellularLocation>
        <location evidence="1">Nucleus</location>
    </subcellularLocation>
</comment>
<feature type="compositionally biased region" description="Acidic residues" evidence="6">
    <location>
        <begin position="174"/>
        <end position="184"/>
    </location>
</feature>
<dbReference type="Gene3D" id="1.20.5.170">
    <property type="match status" value="1"/>
</dbReference>
<dbReference type="FunFam" id="1.20.5.170:FF:000020">
    <property type="entry name" value="BZIP transcription factor"/>
    <property type="match status" value="1"/>
</dbReference>
<dbReference type="PANTHER" id="PTHR46408:SF2">
    <property type="entry name" value="OS12G0601800 PROTEIN"/>
    <property type="match status" value="1"/>
</dbReference>
<evidence type="ECO:0000313" key="9">
    <source>
        <dbReference type="EMBL" id="CAD6267111.1"/>
    </source>
</evidence>
<organism evidence="9 10">
    <name type="scientific">Miscanthus lutarioriparius</name>
    <dbReference type="NCBI Taxonomy" id="422564"/>
    <lineage>
        <taxon>Eukaryota</taxon>
        <taxon>Viridiplantae</taxon>
        <taxon>Streptophyta</taxon>
        <taxon>Embryophyta</taxon>
        <taxon>Tracheophyta</taxon>
        <taxon>Spermatophyta</taxon>
        <taxon>Magnoliopsida</taxon>
        <taxon>Liliopsida</taxon>
        <taxon>Poales</taxon>
        <taxon>Poaceae</taxon>
        <taxon>PACMAD clade</taxon>
        <taxon>Panicoideae</taxon>
        <taxon>Andropogonodae</taxon>
        <taxon>Andropogoneae</taxon>
        <taxon>Saccharinae</taxon>
        <taxon>Miscanthus</taxon>
    </lineage>
</organism>
<dbReference type="CDD" id="cd14702">
    <property type="entry name" value="bZIP_plant_GBF1"/>
    <property type="match status" value="1"/>
</dbReference>
<evidence type="ECO:0000256" key="1">
    <source>
        <dbReference type="ARBA" id="ARBA00004123"/>
    </source>
</evidence>
<dbReference type="PANTHER" id="PTHR46408">
    <property type="entry name" value="BASIC LEUCINE ZIPPER 63"/>
    <property type="match status" value="1"/>
</dbReference>
<dbReference type="OrthoDB" id="664875at2759"/>
<evidence type="ECO:0000256" key="4">
    <source>
        <dbReference type="ARBA" id="ARBA00023163"/>
    </source>
</evidence>
<reference evidence="9" key="1">
    <citation type="submission" date="2020-10" db="EMBL/GenBank/DDBJ databases">
        <authorList>
            <person name="Han B."/>
            <person name="Lu T."/>
            <person name="Zhao Q."/>
            <person name="Huang X."/>
            <person name="Zhao Y."/>
        </authorList>
    </citation>
    <scope>NUCLEOTIDE SEQUENCE</scope>
</reference>
<comment type="caution">
    <text evidence="9">The sequence shown here is derived from an EMBL/GenBank/DDBJ whole genome shotgun (WGS) entry which is preliminary data.</text>
</comment>
<keyword evidence="5" id="KW-0539">Nucleus</keyword>
<dbReference type="InterPro" id="IPR020983">
    <property type="entry name" value="Basic_leucine-zipper_C"/>
</dbReference>
<dbReference type="GO" id="GO:0005634">
    <property type="term" value="C:nucleus"/>
    <property type="evidence" value="ECO:0007669"/>
    <property type="project" value="UniProtKB-SubCell"/>
</dbReference>
<evidence type="ECO:0000256" key="5">
    <source>
        <dbReference type="ARBA" id="ARBA00023242"/>
    </source>
</evidence>
<feature type="transmembrane region" description="Helical" evidence="7">
    <location>
        <begin position="110"/>
        <end position="130"/>
    </location>
</feature>
<keyword evidence="7" id="KW-1133">Transmembrane helix</keyword>
<evidence type="ECO:0000256" key="2">
    <source>
        <dbReference type="ARBA" id="ARBA00023015"/>
    </source>
</evidence>
<dbReference type="Pfam" id="PF12498">
    <property type="entry name" value="bZIP_C"/>
    <property type="match status" value="1"/>
</dbReference>
<dbReference type="PROSITE" id="PS00036">
    <property type="entry name" value="BZIP_BASIC"/>
    <property type="match status" value="1"/>
</dbReference>
<evidence type="ECO:0000256" key="7">
    <source>
        <dbReference type="SAM" id="Phobius"/>
    </source>
</evidence>